<dbReference type="AlphaFoldDB" id="A0AAD4MRT6"/>
<comment type="caution">
    <text evidence="1">The sequence shown here is derived from an EMBL/GenBank/DDBJ whole genome shotgun (WGS) entry which is preliminary data.</text>
</comment>
<proteinExistence type="predicted"/>
<gene>
    <name evidence="1" type="ORF">DdX_17514</name>
</gene>
<accession>A0AAD4MRT6</accession>
<protein>
    <submittedName>
        <fullName evidence="1">Uncharacterized protein</fullName>
    </submittedName>
</protein>
<organism evidence="1 2">
    <name type="scientific">Ditylenchus destructor</name>
    <dbReference type="NCBI Taxonomy" id="166010"/>
    <lineage>
        <taxon>Eukaryota</taxon>
        <taxon>Metazoa</taxon>
        <taxon>Ecdysozoa</taxon>
        <taxon>Nematoda</taxon>
        <taxon>Chromadorea</taxon>
        <taxon>Rhabditida</taxon>
        <taxon>Tylenchina</taxon>
        <taxon>Tylenchomorpha</taxon>
        <taxon>Sphaerularioidea</taxon>
        <taxon>Anguinidae</taxon>
        <taxon>Anguininae</taxon>
        <taxon>Ditylenchus</taxon>
    </lineage>
</organism>
<reference evidence="1" key="1">
    <citation type="submission" date="2022-01" db="EMBL/GenBank/DDBJ databases">
        <title>Genome Sequence Resource for Two Populations of Ditylenchus destructor, the Migratory Endoparasitic Phytonematode.</title>
        <authorList>
            <person name="Zhang H."/>
            <person name="Lin R."/>
            <person name="Xie B."/>
        </authorList>
    </citation>
    <scope>NUCLEOTIDE SEQUENCE</scope>
    <source>
        <strain evidence="1">BazhouSP</strain>
    </source>
</reference>
<sequence length="102" mass="11036">MGNPKYGQSQIRASLHSDSACALDRQSLSKGVMCLRAGYESSLYGQDWPLDASGWAGRASDRKGQFPVKTTHCQNTAPSVLVTFPCAKFPTSKVRAGEKKRG</sequence>
<keyword evidence="2" id="KW-1185">Reference proteome</keyword>
<name>A0AAD4MRT6_9BILA</name>
<evidence type="ECO:0000313" key="2">
    <source>
        <dbReference type="Proteomes" id="UP001201812"/>
    </source>
</evidence>
<dbReference type="EMBL" id="JAKKPZ010000191">
    <property type="protein sequence ID" value="KAI1699137.1"/>
    <property type="molecule type" value="Genomic_DNA"/>
</dbReference>
<evidence type="ECO:0000313" key="1">
    <source>
        <dbReference type="EMBL" id="KAI1699137.1"/>
    </source>
</evidence>
<dbReference type="Proteomes" id="UP001201812">
    <property type="component" value="Unassembled WGS sequence"/>
</dbReference>